<dbReference type="Gene3D" id="3.20.20.80">
    <property type="entry name" value="Glycosidases"/>
    <property type="match status" value="1"/>
</dbReference>
<keyword evidence="3 11" id="KW-0858">Xylan degradation</keyword>
<evidence type="ECO:0000256" key="1">
    <source>
        <dbReference type="ARBA" id="ARBA00000681"/>
    </source>
</evidence>
<evidence type="ECO:0000256" key="2">
    <source>
        <dbReference type="ARBA" id="ARBA00007495"/>
    </source>
</evidence>
<comment type="caution">
    <text evidence="11">The sequence shown here is derived from an EMBL/GenBank/DDBJ whole genome shotgun (WGS) entry which is preliminary data.</text>
</comment>
<dbReference type="PROSITE" id="PS51318">
    <property type="entry name" value="TAT"/>
    <property type="match status" value="1"/>
</dbReference>
<keyword evidence="12" id="KW-1185">Reference proteome</keyword>
<dbReference type="InterPro" id="IPR001000">
    <property type="entry name" value="GH10_dom"/>
</dbReference>
<dbReference type="Pfam" id="PF00331">
    <property type="entry name" value="Glyco_hydro_10"/>
    <property type="match status" value="1"/>
</dbReference>
<keyword evidence="6 9" id="KW-0119">Carbohydrate metabolism</keyword>
<keyword evidence="4" id="KW-0732">Signal</keyword>
<evidence type="ECO:0000256" key="8">
    <source>
        <dbReference type="ARBA" id="ARBA00023326"/>
    </source>
</evidence>
<dbReference type="PANTHER" id="PTHR31490">
    <property type="entry name" value="GLYCOSYL HYDROLASE"/>
    <property type="match status" value="1"/>
</dbReference>
<comment type="similarity">
    <text evidence="2 9">Belongs to the glycosyl hydrolase 10 (cellulase F) family.</text>
</comment>
<evidence type="ECO:0000256" key="6">
    <source>
        <dbReference type="ARBA" id="ARBA00023277"/>
    </source>
</evidence>
<protein>
    <recommendedName>
        <fullName evidence="9">Beta-xylanase</fullName>
        <ecNumber evidence="9">3.2.1.8</ecNumber>
    </recommendedName>
</protein>
<dbReference type="EC" id="3.2.1.8" evidence="9"/>
<gene>
    <name evidence="11" type="ORF">HNR00_005008</name>
</gene>
<name>A0A840ZQ44_9HYPH</name>
<evidence type="ECO:0000313" key="11">
    <source>
        <dbReference type="EMBL" id="MBB5760259.1"/>
    </source>
</evidence>
<proteinExistence type="inferred from homology"/>
<evidence type="ECO:0000256" key="5">
    <source>
        <dbReference type="ARBA" id="ARBA00022801"/>
    </source>
</evidence>
<evidence type="ECO:0000256" key="4">
    <source>
        <dbReference type="ARBA" id="ARBA00022729"/>
    </source>
</evidence>
<keyword evidence="5 9" id="KW-0378">Hydrolase</keyword>
<dbReference type="SMART" id="SM00633">
    <property type="entry name" value="Glyco_10"/>
    <property type="match status" value="1"/>
</dbReference>
<evidence type="ECO:0000259" key="10">
    <source>
        <dbReference type="PROSITE" id="PS51760"/>
    </source>
</evidence>
<dbReference type="PROSITE" id="PS51760">
    <property type="entry name" value="GH10_2"/>
    <property type="match status" value="1"/>
</dbReference>
<keyword evidence="7 9" id="KW-0326">Glycosidase</keyword>
<dbReference type="InterPro" id="IPR017853">
    <property type="entry name" value="GH"/>
</dbReference>
<feature type="domain" description="GH10" evidence="10">
    <location>
        <begin position="38"/>
        <end position="371"/>
    </location>
</feature>
<dbReference type="PRINTS" id="PR00134">
    <property type="entry name" value="GLHYDRLASE10"/>
</dbReference>
<evidence type="ECO:0000313" key="12">
    <source>
        <dbReference type="Proteomes" id="UP000583454"/>
    </source>
</evidence>
<dbReference type="GO" id="GO:0031176">
    <property type="term" value="F:endo-1,4-beta-xylanase activity"/>
    <property type="evidence" value="ECO:0007669"/>
    <property type="project" value="UniProtKB-EC"/>
</dbReference>
<reference evidence="11 12" key="1">
    <citation type="submission" date="2020-08" db="EMBL/GenBank/DDBJ databases">
        <title>Genomic Encyclopedia of Type Strains, Phase IV (KMG-IV): sequencing the most valuable type-strain genomes for metagenomic binning, comparative biology and taxonomic classification.</title>
        <authorList>
            <person name="Goeker M."/>
        </authorList>
    </citation>
    <scope>NUCLEOTIDE SEQUENCE [LARGE SCALE GENOMIC DNA]</scope>
    <source>
        <strain evidence="11 12">DSM 2163</strain>
    </source>
</reference>
<keyword evidence="8 9" id="KW-0624">Polysaccharide degradation</keyword>
<dbReference type="PANTHER" id="PTHR31490:SF88">
    <property type="entry name" value="BETA-XYLANASE"/>
    <property type="match status" value="1"/>
</dbReference>
<dbReference type="InterPro" id="IPR044846">
    <property type="entry name" value="GH10"/>
</dbReference>
<evidence type="ECO:0000256" key="3">
    <source>
        <dbReference type="ARBA" id="ARBA00022651"/>
    </source>
</evidence>
<comment type="catalytic activity">
    <reaction evidence="1 9">
        <text>Endohydrolysis of (1-&gt;4)-beta-D-xylosidic linkages in xylans.</text>
        <dbReference type="EC" id="3.2.1.8"/>
    </reaction>
</comment>
<dbReference type="EMBL" id="JACHOP010000040">
    <property type="protein sequence ID" value="MBB5760259.1"/>
    <property type="molecule type" value="Genomic_DNA"/>
</dbReference>
<dbReference type="RefSeq" id="WP_183574047.1">
    <property type="nucleotide sequence ID" value="NZ_JACHOP010000040.1"/>
</dbReference>
<evidence type="ECO:0000256" key="7">
    <source>
        <dbReference type="ARBA" id="ARBA00023295"/>
    </source>
</evidence>
<accession>A0A840ZQ44</accession>
<dbReference type="GO" id="GO:0045493">
    <property type="term" value="P:xylan catabolic process"/>
    <property type="evidence" value="ECO:0007669"/>
    <property type="project" value="UniProtKB-KW"/>
</dbReference>
<dbReference type="Proteomes" id="UP000583454">
    <property type="component" value="Unassembled WGS sequence"/>
</dbReference>
<dbReference type="AlphaFoldDB" id="A0A840ZQ44"/>
<dbReference type="InterPro" id="IPR006311">
    <property type="entry name" value="TAT_signal"/>
</dbReference>
<dbReference type="SUPFAM" id="SSF51445">
    <property type="entry name" value="(Trans)glycosidases"/>
    <property type="match status" value="1"/>
</dbReference>
<sequence>MPAADGPAARGAVLDRRRLLGALAATGAAAWPGGPDARPAAPSLAALAAAKGIVFGMALTRDQARDAPPLAAIALAQSAMLVPGNELKWVRAEPGLGRFALDDADALVDLADANGLSTRGHTLVWHEALPAWMETGLSRAEMSTALSRHIGTLCRRYAGRMHSWDVVNEAIEPSGAEAGGLRRTPFLAALGEDYIARAFALAAEADPDAILTLNEYDLERDTDWQARRRAATLDLLNRLVRQRVPIRALGIQGHLDPAKGPFNPEVFRSFIRAVASLGLSVFITELDITDRTFPADVAARDRAAAEETRAYLAAALAEPSVRLVVTWGISDANSWVDGNPGTRRTDGLASRPHLYDAAFRPKPLRGAVAEAFRSAPTRGLAR</sequence>
<organism evidence="11 12">
    <name type="scientific">Methylorubrum rhodinum</name>
    <dbReference type="NCBI Taxonomy" id="29428"/>
    <lineage>
        <taxon>Bacteria</taxon>
        <taxon>Pseudomonadati</taxon>
        <taxon>Pseudomonadota</taxon>
        <taxon>Alphaproteobacteria</taxon>
        <taxon>Hyphomicrobiales</taxon>
        <taxon>Methylobacteriaceae</taxon>
        <taxon>Methylorubrum</taxon>
    </lineage>
</organism>
<evidence type="ECO:0000256" key="9">
    <source>
        <dbReference type="RuleBase" id="RU361174"/>
    </source>
</evidence>